<gene>
    <name evidence="1" type="ORF">GOODEAATRI_021243</name>
</gene>
<protein>
    <submittedName>
        <fullName evidence="1">Uncharacterized protein</fullName>
    </submittedName>
</protein>
<accession>A0ABV0N378</accession>
<dbReference type="Proteomes" id="UP001476798">
    <property type="component" value="Unassembled WGS sequence"/>
</dbReference>
<sequence>MCTMTQYLCSFKPPLVLTELHSVSKCINLLDVHYILGLSQYFGQFVFKDLCIAKFSLPLPPIPADCRFYHIWSFTAPCLTAFQDHFLMLCHWLLPALSVHF</sequence>
<proteinExistence type="predicted"/>
<dbReference type="EMBL" id="JAHRIO010022044">
    <property type="protein sequence ID" value="MEQ2165830.1"/>
    <property type="molecule type" value="Genomic_DNA"/>
</dbReference>
<evidence type="ECO:0000313" key="1">
    <source>
        <dbReference type="EMBL" id="MEQ2165830.1"/>
    </source>
</evidence>
<evidence type="ECO:0000313" key="2">
    <source>
        <dbReference type="Proteomes" id="UP001476798"/>
    </source>
</evidence>
<comment type="caution">
    <text evidence="1">The sequence shown here is derived from an EMBL/GenBank/DDBJ whole genome shotgun (WGS) entry which is preliminary data.</text>
</comment>
<name>A0ABV0N378_9TELE</name>
<organism evidence="1 2">
    <name type="scientific">Goodea atripinnis</name>
    <dbReference type="NCBI Taxonomy" id="208336"/>
    <lineage>
        <taxon>Eukaryota</taxon>
        <taxon>Metazoa</taxon>
        <taxon>Chordata</taxon>
        <taxon>Craniata</taxon>
        <taxon>Vertebrata</taxon>
        <taxon>Euteleostomi</taxon>
        <taxon>Actinopterygii</taxon>
        <taxon>Neopterygii</taxon>
        <taxon>Teleostei</taxon>
        <taxon>Neoteleostei</taxon>
        <taxon>Acanthomorphata</taxon>
        <taxon>Ovalentaria</taxon>
        <taxon>Atherinomorphae</taxon>
        <taxon>Cyprinodontiformes</taxon>
        <taxon>Goodeidae</taxon>
        <taxon>Goodea</taxon>
    </lineage>
</organism>
<reference evidence="1 2" key="1">
    <citation type="submission" date="2021-06" db="EMBL/GenBank/DDBJ databases">
        <authorList>
            <person name="Palmer J.M."/>
        </authorList>
    </citation>
    <scope>NUCLEOTIDE SEQUENCE [LARGE SCALE GENOMIC DNA]</scope>
    <source>
        <strain evidence="1 2">GA_2019</strain>
        <tissue evidence="1">Muscle</tissue>
    </source>
</reference>
<keyword evidence="2" id="KW-1185">Reference proteome</keyword>